<keyword evidence="1" id="KW-1133">Transmembrane helix</keyword>
<protein>
    <submittedName>
        <fullName evidence="2">K+-transporting ATPase, KdpF subunit</fullName>
    </submittedName>
</protein>
<proteinExistence type="predicted"/>
<dbReference type="Pfam" id="PF09604">
    <property type="entry name" value="Potass_KdpF"/>
    <property type="match status" value="1"/>
</dbReference>
<dbReference type="GO" id="GO:0005886">
    <property type="term" value="C:plasma membrane"/>
    <property type="evidence" value="ECO:0007669"/>
    <property type="project" value="InterPro"/>
</dbReference>
<dbReference type="RefSeq" id="WP_032363911.1">
    <property type="nucleotide sequence ID" value="NZ_CP034771.1"/>
</dbReference>
<evidence type="ECO:0000313" key="3">
    <source>
        <dbReference type="Proteomes" id="UP000183610"/>
    </source>
</evidence>
<reference evidence="2 3" key="1">
    <citation type="submission" date="2016-10" db="EMBL/GenBank/DDBJ databases">
        <authorList>
            <person name="Varghese N."/>
            <person name="Submissions S."/>
        </authorList>
    </citation>
    <scope>NUCLEOTIDE SEQUENCE [LARGE SCALE GENOMIC DNA]</scope>
    <source>
        <strain evidence="2 3">ATCC 49954</strain>
    </source>
</reference>
<dbReference type="AlphaFoldDB" id="A0AAX2DKK4"/>
<dbReference type="InterPro" id="IPR011726">
    <property type="entry name" value="KdpF"/>
</dbReference>
<organism evidence="2 3">
    <name type="scientific">Listeria ivanovii</name>
    <dbReference type="NCBI Taxonomy" id="1638"/>
    <lineage>
        <taxon>Bacteria</taxon>
        <taxon>Bacillati</taxon>
        <taxon>Bacillota</taxon>
        <taxon>Bacilli</taxon>
        <taxon>Bacillales</taxon>
        <taxon>Listeriaceae</taxon>
        <taxon>Listeria</taxon>
    </lineage>
</organism>
<feature type="transmembrane region" description="Helical" evidence="1">
    <location>
        <begin position="6"/>
        <end position="24"/>
    </location>
</feature>
<dbReference type="Proteomes" id="UP000183610">
    <property type="component" value="Unassembled WGS sequence"/>
</dbReference>
<dbReference type="EMBL" id="FNMX01000001">
    <property type="protein sequence ID" value="SDV99538.1"/>
    <property type="molecule type" value="Genomic_DNA"/>
</dbReference>
<sequence length="29" mass="3184">MGVVLVIAGIIGLSLLVYLFYVLFRGEDL</sequence>
<comment type="caution">
    <text evidence="2">The sequence shown here is derived from an EMBL/GenBank/DDBJ whole genome shotgun (WGS) entry which is preliminary data.</text>
</comment>
<evidence type="ECO:0000256" key="1">
    <source>
        <dbReference type="SAM" id="Phobius"/>
    </source>
</evidence>
<dbReference type="GO" id="GO:0008556">
    <property type="term" value="F:P-type potassium transmembrane transporter activity"/>
    <property type="evidence" value="ECO:0007669"/>
    <property type="project" value="InterPro"/>
</dbReference>
<gene>
    <name evidence="2" type="ORF">SAMN05421782_10134</name>
</gene>
<name>A0AAX2DKK4_LISIV</name>
<evidence type="ECO:0000313" key="2">
    <source>
        <dbReference type="EMBL" id="SDV99538.1"/>
    </source>
</evidence>
<keyword evidence="1" id="KW-0812">Transmembrane</keyword>
<accession>A0AAX2DKK4</accession>
<keyword evidence="1" id="KW-0472">Membrane</keyword>
<dbReference type="GeneID" id="87461357"/>